<keyword evidence="10" id="KW-0156">Chromatin regulator</keyword>
<dbReference type="Gene3D" id="6.10.140.1740">
    <property type="match status" value="1"/>
</dbReference>
<evidence type="ECO:0000256" key="12">
    <source>
        <dbReference type="SAM" id="Phobius"/>
    </source>
</evidence>
<dbReference type="PROSITE" id="PS01359">
    <property type="entry name" value="ZF_PHD_1"/>
    <property type="match status" value="1"/>
</dbReference>
<dbReference type="OrthoDB" id="5411773at2759"/>
<evidence type="ECO:0000256" key="7">
    <source>
        <dbReference type="PIRSR" id="PIRSR628651-50"/>
    </source>
</evidence>
<feature type="binding site" evidence="8">
    <location>
        <position position="264"/>
    </location>
    <ligand>
        <name>Zn(2+)</name>
        <dbReference type="ChEBI" id="CHEBI:29105"/>
        <label>2</label>
    </ligand>
</feature>
<accession>A0A3N0XIK8</accession>
<keyword evidence="6 10" id="KW-0539">Nucleus</keyword>
<feature type="binding site" evidence="8">
    <location>
        <position position="261"/>
    </location>
    <ligand>
        <name>Zn(2+)</name>
        <dbReference type="ChEBI" id="CHEBI:29105"/>
        <label>2</label>
    </ligand>
</feature>
<reference evidence="14 15" key="1">
    <citation type="submission" date="2018-10" db="EMBL/GenBank/DDBJ databases">
        <title>Genome assembly for a Yunnan-Guizhou Plateau 3E fish, Anabarilius grahami (Regan), and its evolutionary and genetic applications.</title>
        <authorList>
            <person name="Jiang W."/>
        </authorList>
    </citation>
    <scope>NUCLEOTIDE SEQUENCE [LARGE SCALE GENOMIC DNA]</scope>
    <source>
        <strain evidence="14">AG-KIZ</strain>
        <tissue evidence="14">Muscle</tissue>
    </source>
</reference>
<feature type="region of interest" description="Disordered" evidence="11">
    <location>
        <begin position="116"/>
        <end position="214"/>
    </location>
</feature>
<organism evidence="14 15">
    <name type="scientific">Anabarilius grahami</name>
    <name type="common">Kanglang fish</name>
    <name type="synonym">Barilius grahami</name>
    <dbReference type="NCBI Taxonomy" id="495550"/>
    <lineage>
        <taxon>Eukaryota</taxon>
        <taxon>Metazoa</taxon>
        <taxon>Chordata</taxon>
        <taxon>Craniata</taxon>
        <taxon>Vertebrata</taxon>
        <taxon>Euteleostomi</taxon>
        <taxon>Actinopterygii</taxon>
        <taxon>Neopterygii</taxon>
        <taxon>Teleostei</taxon>
        <taxon>Ostariophysi</taxon>
        <taxon>Cypriniformes</taxon>
        <taxon>Xenocyprididae</taxon>
        <taxon>Xenocypridinae</taxon>
        <taxon>Xenocypridinae incertae sedis</taxon>
        <taxon>Anabarilius</taxon>
    </lineage>
</organism>
<evidence type="ECO:0000256" key="9">
    <source>
        <dbReference type="PROSITE-ProRule" id="PRU00146"/>
    </source>
</evidence>
<dbReference type="AlphaFoldDB" id="A0A3N0XIK8"/>
<evidence type="ECO:0000256" key="8">
    <source>
        <dbReference type="PIRSR" id="PIRSR628651-51"/>
    </source>
</evidence>
<dbReference type="Proteomes" id="UP000281406">
    <property type="component" value="Unassembled WGS sequence"/>
</dbReference>
<feature type="transmembrane region" description="Helical" evidence="12">
    <location>
        <begin position="304"/>
        <end position="329"/>
    </location>
</feature>
<feature type="binding site" evidence="8">
    <location>
        <position position="245"/>
    </location>
    <ligand>
        <name>Zn(2+)</name>
        <dbReference type="ChEBI" id="CHEBI:29105"/>
        <label>1</label>
    </ligand>
</feature>
<comment type="function">
    <text evidence="10">Component of an histone acetyltransferase complex.</text>
</comment>
<name>A0A3N0XIK8_ANAGA</name>
<dbReference type="InterPro" id="IPR028643">
    <property type="entry name" value="ING1_PHD_Znf"/>
</dbReference>
<dbReference type="GO" id="GO:0008270">
    <property type="term" value="F:zinc ion binding"/>
    <property type="evidence" value="ECO:0007669"/>
    <property type="project" value="UniProtKB-KW"/>
</dbReference>
<evidence type="ECO:0000256" key="10">
    <source>
        <dbReference type="RuleBase" id="RU361213"/>
    </source>
</evidence>
<comment type="domain">
    <text evidence="10">The PHD-type zinc finger mediates the binding to H3K4me3.</text>
</comment>
<keyword evidence="12" id="KW-0472">Membrane</keyword>
<keyword evidence="5 8" id="KW-0862">Zinc</keyword>
<dbReference type="GO" id="GO:0045893">
    <property type="term" value="P:positive regulation of DNA-templated transcription"/>
    <property type="evidence" value="ECO:0007669"/>
    <property type="project" value="TreeGrafter"/>
</dbReference>
<dbReference type="FunFam" id="3.30.40.10:FF:000021">
    <property type="entry name" value="Inhibitor of growth 2b"/>
    <property type="match status" value="1"/>
</dbReference>
<evidence type="ECO:0000256" key="11">
    <source>
        <dbReference type="SAM" id="MobiDB-lite"/>
    </source>
</evidence>
<keyword evidence="15" id="KW-1185">Reference proteome</keyword>
<feature type="domain" description="PHD-type" evidence="13">
    <location>
        <begin position="218"/>
        <end position="267"/>
    </location>
</feature>
<keyword evidence="12" id="KW-1133">Transmembrane helix</keyword>
<evidence type="ECO:0000259" key="13">
    <source>
        <dbReference type="PROSITE" id="PS50016"/>
    </source>
</evidence>
<feature type="binding site" evidence="8">
    <location>
        <position position="248"/>
    </location>
    <ligand>
        <name>Zn(2+)</name>
        <dbReference type="ChEBI" id="CHEBI:29105"/>
        <label>1</label>
    </ligand>
</feature>
<keyword evidence="4 9" id="KW-0863">Zinc-finger</keyword>
<evidence type="ECO:0000256" key="4">
    <source>
        <dbReference type="ARBA" id="ARBA00022771"/>
    </source>
</evidence>
<comment type="subcellular location">
    <subcellularLocation>
        <location evidence="1 10">Nucleus</location>
    </subcellularLocation>
</comment>
<evidence type="ECO:0000313" key="15">
    <source>
        <dbReference type="Proteomes" id="UP000281406"/>
    </source>
</evidence>
<dbReference type="InterPro" id="IPR001965">
    <property type="entry name" value="Znf_PHD"/>
</dbReference>
<dbReference type="GO" id="GO:0006325">
    <property type="term" value="P:chromatin organization"/>
    <property type="evidence" value="ECO:0007669"/>
    <property type="project" value="UniProtKB-KW"/>
</dbReference>
<comment type="caution">
    <text evidence="14">The sequence shown here is derived from an EMBL/GenBank/DDBJ whole genome shotgun (WGS) entry which is preliminary data.</text>
</comment>
<dbReference type="Gene3D" id="3.30.40.10">
    <property type="entry name" value="Zinc/RING finger domain, C3HC4 (zinc finger)"/>
    <property type="match status" value="1"/>
</dbReference>
<dbReference type="PANTHER" id="PTHR10333:SF85">
    <property type="entry name" value="INHIBITOR OF GROWTH PROTEIN 1"/>
    <property type="match status" value="1"/>
</dbReference>
<dbReference type="SMART" id="SM00249">
    <property type="entry name" value="PHD"/>
    <property type="match status" value="1"/>
</dbReference>
<evidence type="ECO:0000256" key="2">
    <source>
        <dbReference type="ARBA" id="ARBA00010210"/>
    </source>
</evidence>
<dbReference type="PROSITE" id="PS50016">
    <property type="entry name" value="ZF_PHD_2"/>
    <property type="match status" value="1"/>
</dbReference>
<feature type="site" description="Histone H3K4me3 binding" evidence="7">
    <location>
        <position position="243"/>
    </location>
</feature>
<dbReference type="GO" id="GO:0005634">
    <property type="term" value="C:nucleus"/>
    <property type="evidence" value="ECO:0007669"/>
    <property type="project" value="UniProtKB-SubCell"/>
</dbReference>
<comment type="similarity">
    <text evidence="2 10">Belongs to the ING family.</text>
</comment>
<evidence type="ECO:0000256" key="1">
    <source>
        <dbReference type="ARBA" id="ARBA00004123"/>
    </source>
</evidence>
<dbReference type="CDD" id="cd15584">
    <property type="entry name" value="PHD_ING1_2"/>
    <property type="match status" value="1"/>
</dbReference>
<evidence type="ECO:0000256" key="5">
    <source>
        <dbReference type="ARBA" id="ARBA00022833"/>
    </source>
</evidence>
<feature type="compositionally biased region" description="Basic residues" evidence="11">
    <location>
        <begin position="187"/>
        <end position="199"/>
    </location>
</feature>
<feature type="site" description="Histone H3K4me3 binding" evidence="7">
    <location>
        <position position="235"/>
    </location>
</feature>
<evidence type="ECO:0000256" key="6">
    <source>
        <dbReference type="ARBA" id="ARBA00023242"/>
    </source>
</evidence>
<dbReference type="InterPro" id="IPR019786">
    <property type="entry name" value="Zinc_finger_PHD-type_CS"/>
</dbReference>
<evidence type="ECO:0000256" key="3">
    <source>
        <dbReference type="ARBA" id="ARBA00022723"/>
    </source>
</evidence>
<feature type="site" description="Histone H3K4me3 binding" evidence="7">
    <location>
        <position position="231"/>
    </location>
</feature>
<feature type="binding site" evidence="8">
    <location>
        <position position="239"/>
    </location>
    <ligand>
        <name>Zn(2+)</name>
        <dbReference type="ChEBI" id="CHEBI:29105"/>
        <label>2</label>
    </ligand>
</feature>
<dbReference type="InterPro" id="IPR019787">
    <property type="entry name" value="Znf_PHD-finger"/>
</dbReference>
<gene>
    <name evidence="14" type="ORF">DPX16_2965</name>
</gene>
<dbReference type="InterPro" id="IPR024610">
    <property type="entry name" value="ING_N_histone-binding"/>
</dbReference>
<feature type="compositionally biased region" description="Basic and acidic residues" evidence="11">
    <location>
        <begin position="135"/>
        <end position="146"/>
    </location>
</feature>
<dbReference type="InterPro" id="IPR028651">
    <property type="entry name" value="ING_fam"/>
</dbReference>
<feature type="binding site" evidence="8">
    <location>
        <position position="234"/>
    </location>
    <ligand>
        <name>Zn(2+)</name>
        <dbReference type="ChEBI" id="CHEBI:29105"/>
        <label>2</label>
    </ligand>
</feature>
<feature type="compositionally biased region" description="Polar residues" evidence="11">
    <location>
        <begin position="122"/>
        <end position="132"/>
    </location>
</feature>
<proteinExistence type="inferred from homology"/>
<dbReference type="SMART" id="SM01408">
    <property type="entry name" value="ING"/>
    <property type="match status" value="1"/>
</dbReference>
<feature type="binding site" evidence="8">
    <location>
        <position position="221"/>
    </location>
    <ligand>
        <name>Zn(2+)</name>
        <dbReference type="ChEBI" id="CHEBI:29105"/>
        <label>1</label>
    </ligand>
</feature>
<feature type="binding site" evidence="8">
    <location>
        <position position="223"/>
    </location>
    <ligand>
        <name>Zn(2+)</name>
        <dbReference type="ChEBI" id="CHEBI:29105"/>
        <label>1</label>
    </ligand>
</feature>
<keyword evidence="12" id="KW-0812">Transmembrane</keyword>
<dbReference type="EMBL" id="RJVU01072345">
    <property type="protein sequence ID" value="ROI37027.1"/>
    <property type="molecule type" value="Genomic_DNA"/>
</dbReference>
<dbReference type="Pfam" id="PF12998">
    <property type="entry name" value="ING"/>
    <property type="match status" value="1"/>
</dbReference>
<dbReference type="InterPro" id="IPR013083">
    <property type="entry name" value="Znf_RING/FYVE/PHD"/>
</dbReference>
<dbReference type="SUPFAM" id="SSF57903">
    <property type="entry name" value="FYVE/PHD zinc finger"/>
    <property type="match status" value="1"/>
</dbReference>
<evidence type="ECO:0000313" key="14">
    <source>
        <dbReference type="EMBL" id="ROI37027.1"/>
    </source>
</evidence>
<dbReference type="InterPro" id="IPR011011">
    <property type="entry name" value="Znf_FYVE_PHD"/>
</dbReference>
<feature type="site" description="Histone H3K4me3 binding" evidence="7">
    <location>
        <position position="220"/>
    </location>
</feature>
<comment type="subunit">
    <text evidence="10">Component of an histone acetyltransferase complex. Interacts with H3K4me3 and to a lesser extent with H3K4me2.</text>
</comment>
<keyword evidence="3 8" id="KW-0479">Metal-binding</keyword>
<protein>
    <recommendedName>
        <fullName evidence="10">Inhibitor of growth protein</fullName>
    </recommendedName>
</protein>
<sequence length="350" mass="40385">MLNTASWDPLHITNYVGEYLDLVESLPFDLQRNVSLMREMDSKYQELLKELDEAYEKHGLEEDPIQQRRLLHFIQRALIRSQELGDEKIQLASQMVEMVENRIRQVDNLSELLEARHESHESVTATTTSSIIPSKKREEEKQREESLGSIDGANKRSRRQKNNNETLENIASVHHDEGITGGIAREKRTKTSKKKKRSKAKADREPSPTDLPIDPNEPTYCLCEQVSFGEMIGCDNDECPIEWFHFSCVGLNHKPKGKWYCPKCRGDTEKTMDKALEKAKKERVYNSVRSAVPPALLDNSGHTLLILPFVLLVKLSCLAVSWTVGVWFIKQRLRKINREKQLIKLCFDLR</sequence>
<dbReference type="PANTHER" id="PTHR10333">
    <property type="entry name" value="INHIBITOR OF GROWTH PROTEIN"/>
    <property type="match status" value="1"/>
</dbReference>